<dbReference type="SUPFAM" id="SSF53850">
    <property type="entry name" value="Periplasmic binding protein-like II"/>
    <property type="match status" value="1"/>
</dbReference>
<name>A0A9W6SFA7_9ACTN</name>
<dbReference type="SMART" id="SM00062">
    <property type="entry name" value="PBPb"/>
    <property type="match status" value="1"/>
</dbReference>
<dbReference type="GO" id="GO:0006865">
    <property type="term" value="P:amino acid transport"/>
    <property type="evidence" value="ECO:0007669"/>
    <property type="project" value="TreeGrafter"/>
</dbReference>
<evidence type="ECO:0000256" key="1">
    <source>
        <dbReference type="ARBA" id="ARBA00010333"/>
    </source>
</evidence>
<dbReference type="Pfam" id="PF00497">
    <property type="entry name" value="SBP_bac_3"/>
    <property type="match status" value="1"/>
</dbReference>
<dbReference type="InterPro" id="IPR051455">
    <property type="entry name" value="Bact_solute-bind_prot3"/>
</dbReference>
<comment type="caution">
    <text evidence="6">The sequence shown here is derived from an EMBL/GenBank/DDBJ whole genome shotgun (WGS) entry which is preliminary data.</text>
</comment>
<feature type="domain" description="Solute-binding protein family 3/N-terminal" evidence="5">
    <location>
        <begin position="62"/>
        <end position="293"/>
    </location>
</feature>
<dbReference type="GO" id="GO:0005576">
    <property type="term" value="C:extracellular region"/>
    <property type="evidence" value="ECO:0007669"/>
    <property type="project" value="TreeGrafter"/>
</dbReference>
<gene>
    <name evidence="6" type="ORF">Afil01_00650</name>
</gene>
<dbReference type="InterPro" id="IPR001638">
    <property type="entry name" value="Solute-binding_3/MltF_N"/>
</dbReference>
<keyword evidence="2" id="KW-0813">Transport</keyword>
<reference evidence="6" key="1">
    <citation type="submission" date="2023-03" db="EMBL/GenBank/DDBJ databases">
        <title>Actinorhabdospora filicis NBRC 111898.</title>
        <authorList>
            <person name="Ichikawa N."/>
            <person name="Sato H."/>
            <person name="Tonouchi N."/>
        </authorList>
    </citation>
    <scope>NUCLEOTIDE SEQUENCE</scope>
    <source>
        <strain evidence="6">NBRC 111898</strain>
    </source>
</reference>
<protein>
    <submittedName>
        <fullName evidence="6">Glutamate-binding protein</fullName>
    </submittedName>
</protein>
<sequence>MRMHRKLALVGLAAVALLATACQGKASDDQKQAGDPANTVVFQMKQATTLPAAVQKIKERGYLLFGSKFDQPTTGERNPASGKIEGFDANFGRLLAQRIFGPNFTEGENGQLRYVETISKNREEFLASGKVDALAATYTINEPRKEKVDFAGPYYITGMGILTLADRKELNTLEDLNGKKVCVAVGSNSLTNLQKLNPKADVSQPLADYSACRQAVENKSYEALVTDEPILRGFMSKSPGVFRVADKVFTEEPYGIASKHGDKELRDFINDMLEEAYANGDWVKSFEGTLGKAGAKTPTPPPVVRY</sequence>
<feature type="signal peptide" evidence="4">
    <location>
        <begin position="1"/>
        <end position="21"/>
    </location>
</feature>
<comment type="similarity">
    <text evidence="1">Belongs to the bacterial solute-binding protein 3 family.</text>
</comment>
<organism evidence="6 7">
    <name type="scientific">Actinorhabdospora filicis</name>
    <dbReference type="NCBI Taxonomy" id="1785913"/>
    <lineage>
        <taxon>Bacteria</taxon>
        <taxon>Bacillati</taxon>
        <taxon>Actinomycetota</taxon>
        <taxon>Actinomycetes</taxon>
        <taxon>Micromonosporales</taxon>
        <taxon>Micromonosporaceae</taxon>
        <taxon>Actinorhabdospora</taxon>
    </lineage>
</organism>
<evidence type="ECO:0000259" key="5">
    <source>
        <dbReference type="SMART" id="SM00062"/>
    </source>
</evidence>
<dbReference type="Proteomes" id="UP001165079">
    <property type="component" value="Unassembled WGS sequence"/>
</dbReference>
<evidence type="ECO:0000313" key="7">
    <source>
        <dbReference type="Proteomes" id="UP001165079"/>
    </source>
</evidence>
<dbReference type="EMBL" id="BSTX01000001">
    <property type="protein sequence ID" value="GLZ75258.1"/>
    <property type="molecule type" value="Genomic_DNA"/>
</dbReference>
<keyword evidence="3 4" id="KW-0732">Signal</keyword>
<feature type="chain" id="PRO_5040874993" evidence="4">
    <location>
        <begin position="22"/>
        <end position="306"/>
    </location>
</feature>
<dbReference type="Gene3D" id="3.40.190.10">
    <property type="entry name" value="Periplasmic binding protein-like II"/>
    <property type="match status" value="2"/>
</dbReference>
<dbReference type="AlphaFoldDB" id="A0A9W6SFA7"/>
<accession>A0A9W6SFA7</accession>
<keyword evidence="7" id="KW-1185">Reference proteome</keyword>
<evidence type="ECO:0000256" key="3">
    <source>
        <dbReference type="ARBA" id="ARBA00022729"/>
    </source>
</evidence>
<dbReference type="RefSeq" id="WP_285660501.1">
    <property type="nucleotide sequence ID" value="NZ_BSTX01000001.1"/>
</dbReference>
<dbReference type="CDD" id="cd13690">
    <property type="entry name" value="PBP2_GluB"/>
    <property type="match status" value="1"/>
</dbReference>
<evidence type="ECO:0000256" key="2">
    <source>
        <dbReference type="ARBA" id="ARBA00022448"/>
    </source>
</evidence>
<dbReference type="PANTHER" id="PTHR30085:SF6">
    <property type="entry name" value="ABC TRANSPORTER GLUTAMINE-BINDING PROTEIN GLNH"/>
    <property type="match status" value="1"/>
</dbReference>
<evidence type="ECO:0000256" key="4">
    <source>
        <dbReference type="SAM" id="SignalP"/>
    </source>
</evidence>
<evidence type="ECO:0000313" key="6">
    <source>
        <dbReference type="EMBL" id="GLZ75258.1"/>
    </source>
</evidence>
<proteinExistence type="inferred from homology"/>
<dbReference type="PROSITE" id="PS51257">
    <property type="entry name" value="PROKAR_LIPOPROTEIN"/>
    <property type="match status" value="1"/>
</dbReference>
<dbReference type="PANTHER" id="PTHR30085">
    <property type="entry name" value="AMINO ACID ABC TRANSPORTER PERMEASE"/>
    <property type="match status" value="1"/>
</dbReference>
<dbReference type="GO" id="GO:0030288">
    <property type="term" value="C:outer membrane-bounded periplasmic space"/>
    <property type="evidence" value="ECO:0007669"/>
    <property type="project" value="TreeGrafter"/>
</dbReference>